<organism evidence="1 2">
    <name type="scientific">Auriscalpium vulgare</name>
    <dbReference type="NCBI Taxonomy" id="40419"/>
    <lineage>
        <taxon>Eukaryota</taxon>
        <taxon>Fungi</taxon>
        <taxon>Dikarya</taxon>
        <taxon>Basidiomycota</taxon>
        <taxon>Agaricomycotina</taxon>
        <taxon>Agaricomycetes</taxon>
        <taxon>Russulales</taxon>
        <taxon>Auriscalpiaceae</taxon>
        <taxon>Auriscalpium</taxon>
    </lineage>
</organism>
<dbReference type="EMBL" id="MU276019">
    <property type="protein sequence ID" value="KAI0043426.1"/>
    <property type="molecule type" value="Genomic_DNA"/>
</dbReference>
<gene>
    <name evidence="1" type="ORF">FA95DRAFT_405055</name>
</gene>
<evidence type="ECO:0000313" key="2">
    <source>
        <dbReference type="Proteomes" id="UP000814033"/>
    </source>
</evidence>
<sequence length="186" mass="20970">MWTAHFSATGALALCTPCEFFCLRTCAHLWPHALPTLALFRGTSTSRACRHLRGSCHWRNDKLCRLLFLDLQSSFIEQRRVTHNPVASLFHQCSKLEASEAVNERFSCRCSRTIASTCLAQAQVSSCEALYPTGRSDRRYSVHRCHEERLGNCRVRRSGISASSGGQWLKLSSLSLSFRLLPSHLL</sequence>
<reference evidence="1" key="1">
    <citation type="submission" date="2021-02" db="EMBL/GenBank/DDBJ databases">
        <authorList>
            <consortium name="DOE Joint Genome Institute"/>
            <person name="Ahrendt S."/>
            <person name="Looney B.P."/>
            <person name="Miyauchi S."/>
            <person name="Morin E."/>
            <person name="Drula E."/>
            <person name="Courty P.E."/>
            <person name="Chicoki N."/>
            <person name="Fauchery L."/>
            <person name="Kohler A."/>
            <person name="Kuo A."/>
            <person name="Labutti K."/>
            <person name="Pangilinan J."/>
            <person name="Lipzen A."/>
            <person name="Riley R."/>
            <person name="Andreopoulos W."/>
            <person name="He G."/>
            <person name="Johnson J."/>
            <person name="Barry K.W."/>
            <person name="Grigoriev I.V."/>
            <person name="Nagy L."/>
            <person name="Hibbett D."/>
            <person name="Henrissat B."/>
            <person name="Matheny P.B."/>
            <person name="Labbe J."/>
            <person name="Martin F."/>
        </authorList>
    </citation>
    <scope>NUCLEOTIDE SEQUENCE</scope>
    <source>
        <strain evidence="1">FP105234-sp</strain>
    </source>
</reference>
<dbReference type="Proteomes" id="UP000814033">
    <property type="component" value="Unassembled WGS sequence"/>
</dbReference>
<proteinExistence type="predicted"/>
<comment type="caution">
    <text evidence="1">The sequence shown here is derived from an EMBL/GenBank/DDBJ whole genome shotgun (WGS) entry which is preliminary data.</text>
</comment>
<protein>
    <submittedName>
        <fullName evidence="1">Uncharacterized protein</fullName>
    </submittedName>
</protein>
<name>A0ACB8RIF2_9AGAM</name>
<accession>A0ACB8RIF2</accession>
<keyword evidence="2" id="KW-1185">Reference proteome</keyword>
<evidence type="ECO:0000313" key="1">
    <source>
        <dbReference type="EMBL" id="KAI0043426.1"/>
    </source>
</evidence>
<reference evidence="1" key="2">
    <citation type="journal article" date="2022" name="New Phytol.">
        <title>Evolutionary transition to the ectomycorrhizal habit in the genomes of a hyperdiverse lineage of mushroom-forming fungi.</title>
        <authorList>
            <person name="Looney B."/>
            <person name="Miyauchi S."/>
            <person name="Morin E."/>
            <person name="Drula E."/>
            <person name="Courty P.E."/>
            <person name="Kohler A."/>
            <person name="Kuo A."/>
            <person name="LaButti K."/>
            <person name="Pangilinan J."/>
            <person name="Lipzen A."/>
            <person name="Riley R."/>
            <person name="Andreopoulos W."/>
            <person name="He G."/>
            <person name="Johnson J."/>
            <person name="Nolan M."/>
            <person name="Tritt A."/>
            <person name="Barry K.W."/>
            <person name="Grigoriev I.V."/>
            <person name="Nagy L.G."/>
            <person name="Hibbett D."/>
            <person name="Henrissat B."/>
            <person name="Matheny P.B."/>
            <person name="Labbe J."/>
            <person name="Martin F.M."/>
        </authorList>
    </citation>
    <scope>NUCLEOTIDE SEQUENCE</scope>
    <source>
        <strain evidence="1">FP105234-sp</strain>
    </source>
</reference>